<dbReference type="GO" id="GO:0005524">
    <property type="term" value="F:ATP binding"/>
    <property type="evidence" value="ECO:0007669"/>
    <property type="project" value="UniProtKB-KW"/>
</dbReference>
<evidence type="ECO:0000256" key="3">
    <source>
        <dbReference type="ARBA" id="ARBA00022806"/>
    </source>
</evidence>
<dbReference type="InterPro" id="IPR050079">
    <property type="entry name" value="DEAD_box_RNA_helicase"/>
</dbReference>
<dbReference type="GO" id="GO:0005829">
    <property type="term" value="C:cytosol"/>
    <property type="evidence" value="ECO:0007669"/>
    <property type="project" value="TreeGrafter"/>
</dbReference>
<keyword evidence="4" id="KW-0067">ATP-binding</keyword>
<dbReference type="PANTHER" id="PTHR47959">
    <property type="entry name" value="ATP-DEPENDENT RNA HELICASE RHLE-RELATED"/>
    <property type="match status" value="1"/>
</dbReference>
<evidence type="ECO:0000313" key="7">
    <source>
        <dbReference type="EMBL" id="GIQ89635.1"/>
    </source>
</evidence>
<proteinExistence type="predicted"/>
<name>A0A9K3D8I2_9EUKA</name>
<evidence type="ECO:0000259" key="6">
    <source>
        <dbReference type="PROSITE" id="PS51194"/>
    </source>
</evidence>
<evidence type="ECO:0000256" key="4">
    <source>
        <dbReference type="ARBA" id="ARBA00022840"/>
    </source>
</evidence>
<dbReference type="Proteomes" id="UP000265618">
    <property type="component" value="Unassembled WGS sequence"/>
</dbReference>
<keyword evidence="2" id="KW-0378">Hydrolase</keyword>
<dbReference type="InterPro" id="IPR027417">
    <property type="entry name" value="P-loop_NTPase"/>
</dbReference>
<feature type="compositionally biased region" description="Polar residues" evidence="5">
    <location>
        <begin position="190"/>
        <end position="200"/>
    </location>
</feature>
<gene>
    <name evidence="7" type="ORF">KIPB_012148</name>
</gene>
<dbReference type="CDD" id="cd18787">
    <property type="entry name" value="SF2_C_DEAD"/>
    <property type="match status" value="1"/>
</dbReference>
<dbReference type="PROSITE" id="PS51194">
    <property type="entry name" value="HELICASE_CTER"/>
    <property type="match status" value="1"/>
</dbReference>
<comment type="caution">
    <text evidence="7">The sequence shown here is derived from an EMBL/GenBank/DDBJ whole genome shotgun (WGS) entry which is preliminary data.</text>
</comment>
<dbReference type="Pfam" id="PF00271">
    <property type="entry name" value="Helicase_C"/>
    <property type="match status" value="1"/>
</dbReference>
<evidence type="ECO:0000256" key="1">
    <source>
        <dbReference type="ARBA" id="ARBA00022741"/>
    </source>
</evidence>
<evidence type="ECO:0000256" key="5">
    <source>
        <dbReference type="SAM" id="MobiDB-lite"/>
    </source>
</evidence>
<accession>A0A9K3D8I2</accession>
<feature type="region of interest" description="Disordered" evidence="5">
    <location>
        <begin position="122"/>
        <end position="200"/>
    </location>
</feature>
<dbReference type="GO" id="GO:0016787">
    <property type="term" value="F:hydrolase activity"/>
    <property type="evidence" value="ECO:0007669"/>
    <property type="project" value="UniProtKB-KW"/>
</dbReference>
<organism evidence="7 8">
    <name type="scientific">Kipferlia bialata</name>
    <dbReference type="NCBI Taxonomy" id="797122"/>
    <lineage>
        <taxon>Eukaryota</taxon>
        <taxon>Metamonada</taxon>
        <taxon>Carpediemonas-like organisms</taxon>
        <taxon>Kipferlia</taxon>
    </lineage>
</organism>
<dbReference type="InterPro" id="IPR001650">
    <property type="entry name" value="Helicase_C-like"/>
</dbReference>
<keyword evidence="8" id="KW-1185">Reference proteome</keyword>
<dbReference type="GO" id="GO:0003724">
    <property type="term" value="F:RNA helicase activity"/>
    <property type="evidence" value="ECO:0007669"/>
    <property type="project" value="TreeGrafter"/>
</dbReference>
<protein>
    <recommendedName>
        <fullName evidence="6">Helicase C-terminal domain-containing protein</fullName>
    </recommendedName>
</protein>
<dbReference type="PANTHER" id="PTHR47959:SF13">
    <property type="entry name" value="ATP-DEPENDENT RNA HELICASE RHLE"/>
    <property type="match status" value="1"/>
</dbReference>
<dbReference type="EMBL" id="BDIP01005253">
    <property type="protein sequence ID" value="GIQ89635.1"/>
    <property type="molecule type" value="Genomic_DNA"/>
</dbReference>
<dbReference type="SUPFAM" id="SSF52540">
    <property type="entry name" value="P-loop containing nucleoside triphosphate hydrolases"/>
    <property type="match status" value="1"/>
</dbReference>
<dbReference type="OrthoDB" id="6764096at2759"/>
<reference evidence="7 8" key="1">
    <citation type="journal article" date="2018" name="PLoS ONE">
        <title>The draft genome of Kipferlia bialata reveals reductive genome evolution in fornicate parasites.</title>
        <authorList>
            <person name="Tanifuji G."/>
            <person name="Takabayashi S."/>
            <person name="Kume K."/>
            <person name="Takagi M."/>
            <person name="Nakayama T."/>
            <person name="Kamikawa R."/>
            <person name="Inagaki Y."/>
            <person name="Hashimoto T."/>
        </authorList>
    </citation>
    <scope>NUCLEOTIDE SEQUENCE [LARGE SCALE GENOMIC DNA]</scope>
    <source>
        <strain evidence="7">NY0173</strain>
    </source>
</reference>
<feature type="compositionally biased region" description="Basic and acidic residues" evidence="5">
    <location>
        <begin position="166"/>
        <end position="176"/>
    </location>
</feature>
<dbReference type="AlphaFoldDB" id="A0A9K3D8I2"/>
<dbReference type="SMART" id="SM00490">
    <property type="entry name" value="HELICc"/>
    <property type="match status" value="1"/>
</dbReference>
<evidence type="ECO:0000256" key="2">
    <source>
        <dbReference type="ARBA" id="ARBA00022801"/>
    </source>
</evidence>
<feature type="non-terminal residue" evidence="7">
    <location>
        <position position="200"/>
    </location>
</feature>
<feature type="non-terminal residue" evidence="7">
    <location>
        <position position="1"/>
    </location>
</feature>
<dbReference type="Gene3D" id="3.40.50.300">
    <property type="entry name" value="P-loop containing nucleotide triphosphate hydrolases"/>
    <property type="match status" value="1"/>
</dbReference>
<keyword evidence="3" id="KW-0347">Helicase</keyword>
<keyword evidence="1" id="KW-0547">Nucleotide-binding</keyword>
<feature type="domain" description="Helicase C-terminal" evidence="6">
    <location>
        <begin position="1"/>
        <end position="121"/>
    </location>
</feature>
<sequence length="200" mass="22112">VAGVLTKNGILAMAIHGNKSQTARNNALDGFKKGQVRALIATDIAARGIDVDSVTHVINYNMPVESETYVHRIGRTARAEREGESISFCAAPERDYLRAVEKLIRKTIPVDTDHEWHSEAARLAVGADARPPPKEQRGGRGRQMQPRAPKAQAQPMARPQQSIKRFNKEPGGERAEHHRGHQGQTGRHQPMTQGRPQTTQ</sequence>
<evidence type="ECO:0000313" key="8">
    <source>
        <dbReference type="Proteomes" id="UP000265618"/>
    </source>
</evidence>